<proteinExistence type="predicted"/>
<gene>
    <name evidence="2" type="ORF">Sangu_0180200</name>
</gene>
<evidence type="ECO:0000256" key="1">
    <source>
        <dbReference type="SAM" id="MobiDB-lite"/>
    </source>
</evidence>
<accession>A0AAW2RM59</accession>
<feature type="region of interest" description="Disordered" evidence="1">
    <location>
        <begin position="43"/>
        <end position="64"/>
    </location>
</feature>
<organism evidence="2">
    <name type="scientific">Sesamum angustifolium</name>
    <dbReference type="NCBI Taxonomy" id="2727405"/>
    <lineage>
        <taxon>Eukaryota</taxon>
        <taxon>Viridiplantae</taxon>
        <taxon>Streptophyta</taxon>
        <taxon>Embryophyta</taxon>
        <taxon>Tracheophyta</taxon>
        <taxon>Spermatophyta</taxon>
        <taxon>Magnoliopsida</taxon>
        <taxon>eudicotyledons</taxon>
        <taxon>Gunneridae</taxon>
        <taxon>Pentapetalae</taxon>
        <taxon>asterids</taxon>
        <taxon>lamiids</taxon>
        <taxon>Lamiales</taxon>
        <taxon>Pedaliaceae</taxon>
        <taxon>Sesamum</taxon>
    </lineage>
</organism>
<reference evidence="2" key="2">
    <citation type="journal article" date="2024" name="Plant">
        <title>Genomic evolution and insights into agronomic trait innovations of Sesamum species.</title>
        <authorList>
            <person name="Miao H."/>
            <person name="Wang L."/>
            <person name="Qu L."/>
            <person name="Liu H."/>
            <person name="Sun Y."/>
            <person name="Le M."/>
            <person name="Wang Q."/>
            <person name="Wei S."/>
            <person name="Zheng Y."/>
            <person name="Lin W."/>
            <person name="Duan Y."/>
            <person name="Cao H."/>
            <person name="Xiong S."/>
            <person name="Wang X."/>
            <person name="Wei L."/>
            <person name="Li C."/>
            <person name="Ma Q."/>
            <person name="Ju M."/>
            <person name="Zhao R."/>
            <person name="Li G."/>
            <person name="Mu C."/>
            <person name="Tian Q."/>
            <person name="Mei H."/>
            <person name="Zhang T."/>
            <person name="Gao T."/>
            <person name="Zhang H."/>
        </authorList>
    </citation>
    <scope>NUCLEOTIDE SEQUENCE</scope>
    <source>
        <strain evidence="2">G01</strain>
    </source>
</reference>
<dbReference type="EMBL" id="JACGWK010000001">
    <property type="protein sequence ID" value="KAL0381159.1"/>
    <property type="molecule type" value="Genomic_DNA"/>
</dbReference>
<comment type="caution">
    <text evidence="2">The sequence shown here is derived from an EMBL/GenBank/DDBJ whole genome shotgun (WGS) entry which is preliminary data.</text>
</comment>
<name>A0AAW2RM59_9LAMI</name>
<protein>
    <submittedName>
        <fullName evidence="2">Uncharacterized protein</fullName>
    </submittedName>
</protein>
<sequence length="64" mass="6742">MPVKGYCSISTGAHHLKMMSPPRVGLAMGIVYEGCLGGDIVPESVPESAPKSGRRPQFSGGEWP</sequence>
<evidence type="ECO:0000313" key="2">
    <source>
        <dbReference type="EMBL" id="KAL0381159.1"/>
    </source>
</evidence>
<dbReference type="AlphaFoldDB" id="A0AAW2RM59"/>
<reference evidence="2" key="1">
    <citation type="submission" date="2020-06" db="EMBL/GenBank/DDBJ databases">
        <authorList>
            <person name="Li T."/>
            <person name="Hu X."/>
            <person name="Zhang T."/>
            <person name="Song X."/>
            <person name="Zhang H."/>
            <person name="Dai N."/>
            <person name="Sheng W."/>
            <person name="Hou X."/>
            <person name="Wei L."/>
        </authorList>
    </citation>
    <scope>NUCLEOTIDE SEQUENCE</scope>
    <source>
        <strain evidence="2">G01</strain>
        <tissue evidence="2">Leaf</tissue>
    </source>
</reference>